<feature type="domain" description="Transglutaminase-like" evidence="2">
    <location>
        <begin position="609"/>
        <end position="680"/>
    </location>
</feature>
<proteinExistence type="predicted"/>
<dbReference type="RefSeq" id="WP_012875029.1">
    <property type="nucleotide sequence ID" value="NC_013525.1"/>
</dbReference>
<dbReference type="Pfam" id="PF01841">
    <property type="entry name" value="Transglut_core"/>
    <property type="match status" value="1"/>
</dbReference>
<dbReference type="InterPro" id="IPR002931">
    <property type="entry name" value="Transglutaminase-like"/>
</dbReference>
<evidence type="ECO:0000259" key="2">
    <source>
        <dbReference type="SMART" id="SM00460"/>
    </source>
</evidence>
<dbReference type="STRING" id="525904.Tter_1078"/>
<dbReference type="KEGG" id="ttr:Tter_1078"/>
<protein>
    <submittedName>
        <fullName evidence="3">Transglutaminase domain protein</fullName>
    </submittedName>
</protein>
<dbReference type="SUPFAM" id="SSF54001">
    <property type="entry name" value="Cysteine proteinases"/>
    <property type="match status" value="1"/>
</dbReference>
<dbReference type="InterPro" id="IPR025403">
    <property type="entry name" value="TgpA-like_C"/>
</dbReference>
<feature type="transmembrane region" description="Helical" evidence="1">
    <location>
        <begin position="144"/>
        <end position="162"/>
    </location>
</feature>
<reference evidence="4" key="1">
    <citation type="journal article" date="2010" name="Stand. Genomic Sci.">
        <title>Complete genome sequence of 'Thermobaculum terrenum' type strain (YNP1).</title>
        <authorList>
            <person name="Kiss H."/>
            <person name="Cleland D."/>
            <person name="Lapidus A."/>
            <person name="Lucas S."/>
            <person name="Glavina Del Rio T."/>
            <person name="Nolan M."/>
            <person name="Tice H."/>
            <person name="Han C."/>
            <person name="Goodwin L."/>
            <person name="Pitluck S."/>
            <person name="Liolios K."/>
            <person name="Ivanova N."/>
            <person name="Mavromatis K."/>
            <person name="Ovchinnikova G."/>
            <person name="Pati A."/>
            <person name="Chen A."/>
            <person name="Palaniappan K."/>
            <person name="Land M."/>
            <person name="Hauser L."/>
            <person name="Chang Y."/>
            <person name="Jeffries C."/>
            <person name="Lu M."/>
            <person name="Brettin T."/>
            <person name="Detter J."/>
            <person name="Goker M."/>
            <person name="Tindall B."/>
            <person name="Beck B."/>
            <person name="McDermott T."/>
            <person name="Woyke T."/>
            <person name="Bristow J."/>
            <person name="Eisen J."/>
            <person name="Markowitz V."/>
            <person name="Hugenholtz P."/>
            <person name="Kyrpides N."/>
            <person name="Klenk H."/>
            <person name="Cheng J."/>
        </authorList>
    </citation>
    <scope>NUCLEOTIDE SEQUENCE [LARGE SCALE GENOMIC DNA]</scope>
    <source>
        <strain evidence="4">ATCC BAA-798 / YNP1</strain>
    </source>
</reference>
<evidence type="ECO:0000313" key="3">
    <source>
        <dbReference type="EMBL" id="ACZ41994.1"/>
    </source>
</evidence>
<dbReference type="EMBL" id="CP001825">
    <property type="protein sequence ID" value="ACZ41994.1"/>
    <property type="molecule type" value="Genomic_DNA"/>
</dbReference>
<keyword evidence="1" id="KW-1133">Transmembrane helix</keyword>
<dbReference type="OrthoDB" id="9804872at2"/>
<dbReference type="SMART" id="SM00460">
    <property type="entry name" value="TGc"/>
    <property type="match status" value="1"/>
</dbReference>
<dbReference type="HOGENOM" id="CLU_355164_0_0_0"/>
<dbReference type="PANTHER" id="PTHR42736">
    <property type="entry name" value="PROTEIN-GLUTAMINE GAMMA-GLUTAMYLTRANSFERASE"/>
    <property type="match status" value="1"/>
</dbReference>
<evidence type="ECO:0000256" key="1">
    <source>
        <dbReference type="SAM" id="Phobius"/>
    </source>
</evidence>
<sequence>MRLSVRPRDIFATFLLLLMVVTTANSIKEAQWAPGLQILIWVAIFGTLIGFFLSRSSISPVKAHVLAFILGFFIVTWQTGRTLDPVVLDGEARSSVVLAHLREWISIVMDGGRSYDPLVFIFVMAFIVWLLAYNNAWFVLNYGWVWWAIIPTGVVILVNVSYSPARDYATFGIFLFLSLLLMIYSHFSNSSERWAREGVSYDSSLPTRLFLVGTAISILLLMLAWRGPDKLAASALQSAWKNISTPIHKLQDGWERAFAFLYGARPSNSGIGGGFASFTSNFRLGGPLNLGNRVVFIALGDPLQYWQAAAYDTYTGTSWEQSSAENPEASVKVESPQLVPKDQLGPLRDGLQRVDQEVTLRIPLGHTLLAADRAVSFDKDAIWDLSREKVTGRWSIDSRKEPSNAAEYSDELVRLRDLILSIGPDKILRATADGVVFRRNIISPTPTTEQSQNYQDSEFYRLRAGANELQSYMLGLREDGLETTYRYSRGEGIITFSYYKTNIRDIMSVTAVDPLEPGQTYRATSIVANPTDAQLNKVTQQPPQWVKDKYLQLPPDLPDRVRQLALDITRNAKTTHQKASAIEAYLRKMKYREDMPPTPEGEDFVDYFLFHQREGYCTYFSSAMVVMLRSIGIPARVATGFAPGKYDSRIGRYVVTESLAHAWVQVYYPGYGWVNYEPTPARPEINRSPAIGGGTVAPQAPDRNAVNPDAVNRAAGQGGSSQEIANSRDIFDFMRIPFYVLSSLIILVAACYGVLVFQLRGLSGARRQYAKLIRLAYLIGVIPAKSKTPNEFAMQLSSAVPGASDAVDRITSSYVEEVYGHKIVSASTLKNDWRIILLGTIRNIPSYCYRWLIRIGNTLRRE</sequence>
<dbReference type="InterPro" id="IPR038765">
    <property type="entry name" value="Papain-like_cys_pep_sf"/>
</dbReference>
<feature type="transmembrane region" description="Helical" evidence="1">
    <location>
        <begin position="208"/>
        <end position="225"/>
    </location>
</feature>
<feature type="transmembrane region" description="Helical" evidence="1">
    <location>
        <begin position="736"/>
        <end position="757"/>
    </location>
</feature>
<dbReference type="Gene3D" id="3.10.620.30">
    <property type="match status" value="1"/>
</dbReference>
<feature type="transmembrane region" description="Helical" evidence="1">
    <location>
        <begin position="118"/>
        <end position="137"/>
    </location>
</feature>
<dbReference type="InterPro" id="IPR052901">
    <property type="entry name" value="Bact_TGase-like"/>
</dbReference>
<feature type="transmembrane region" description="Helical" evidence="1">
    <location>
        <begin position="168"/>
        <end position="187"/>
    </location>
</feature>
<keyword evidence="1" id="KW-0472">Membrane</keyword>
<dbReference type="Proteomes" id="UP000000323">
    <property type="component" value="Chromosome 1"/>
</dbReference>
<feature type="transmembrane region" description="Helical" evidence="1">
    <location>
        <begin position="36"/>
        <end position="54"/>
    </location>
</feature>
<organism evidence="3 4">
    <name type="scientific">Thermobaculum terrenum (strain ATCC BAA-798 / CCMEE 7001 / YNP1)</name>
    <dbReference type="NCBI Taxonomy" id="525904"/>
    <lineage>
        <taxon>Bacteria</taxon>
        <taxon>Bacillati</taxon>
        <taxon>Chloroflexota</taxon>
        <taxon>Chloroflexia</taxon>
        <taxon>Candidatus Thermobaculales</taxon>
        <taxon>Candidatus Thermobaculaceae</taxon>
        <taxon>Thermobaculum</taxon>
    </lineage>
</organism>
<keyword evidence="1" id="KW-0812">Transmembrane</keyword>
<accession>D1CB29</accession>
<dbReference type="Pfam" id="PF13559">
    <property type="entry name" value="DUF4129"/>
    <property type="match status" value="1"/>
</dbReference>
<evidence type="ECO:0000313" key="4">
    <source>
        <dbReference type="Proteomes" id="UP000000323"/>
    </source>
</evidence>
<dbReference type="eggNOG" id="COG1305">
    <property type="taxonomic scope" value="Bacteria"/>
</dbReference>
<keyword evidence="4" id="KW-1185">Reference proteome</keyword>
<dbReference type="PANTHER" id="PTHR42736:SF1">
    <property type="entry name" value="PROTEIN-GLUTAMINE GAMMA-GLUTAMYLTRANSFERASE"/>
    <property type="match status" value="1"/>
</dbReference>
<dbReference type="AlphaFoldDB" id="D1CB29"/>
<gene>
    <name evidence="3" type="ordered locus">Tter_1078</name>
</gene>
<name>D1CB29_THET1</name>
<feature type="transmembrane region" description="Helical" evidence="1">
    <location>
        <begin position="61"/>
        <end position="80"/>
    </location>
</feature>